<protein>
    <submittedName>
        <fullName evidence="1">Uncharacterized protein</fullName>
    </submittedName>
</protein>
<keyword evidence="2" id="KW-1185">Reference proteome</keyword>
<organism evidence="1 2">
    <name type="scientific">Rhododendron molle</name>
    <name type="common">Chinese azalea</name>
    <name type="synonym">Azalea mollis</name>
    <dbReference type="NCBI Taxonomy" id="49168"/>
    <lineage>
        <taxon>Eukaryota</taxon>
        <taxon>Viridiplantae</taxon>
        <taxon>Streptophyta</taxon>
        <taxon>Embryophyta</taxon>
        <taxon>Tracheophyta</taxon>
        <taxon>Spermatophyta</taxon>
        <taxon>Magnoliopsida</taxon>
        <taxon>eudicotyledons</taxon>
        <taxon>Gunneridae</taxon>
        <taxon>Pentapetalae</taxon>
        <taxon>asterids</taxon>
        <taxon>Ericales</taxon>
        <taxon>Ericaceae</taxon>
        <taxon>Ericoideae</taxon>
        <taxon>Rhodoreae</taxon>
        <taxon>Rhododendron</taxon>
    </lineage>
</organism>
<sequence>MQESKRAAPTPRPRQNPLMVPSKVHMRISWSRSRDLQKPVVRRCSLPFAVVRPFSSVSQHPKSKPSLHIQSLSCFIKLKLETESIGLSEFVIFVLSWSGMNCDACSRTNPDFSGGAGNVKRHWRQGYANYCLRLSSTDKAVDSSVVHKLEWDVLLRMGEFGPFIFVVPLLLRLATPFFVRPDVKEAFKTYAEGGAQMTASLATTRGGHRRRAHTSANPLKTTPHRHVHQVHSHDFHEFLFSVNLNPPVGSQFHQDMSVPSSHYFIYIEHNSYLTRNQLSSACSDVPIIKAWKRGVRVIELDIWPNSTKDDVHVLHGSLTKPPKEYFEAQSFKSDNGKSNHNLDDEDNDNCDKSLHASEPPVYERLIAICAGKPEEGLKEALKIGIINPYALV</sequence>
<comment type="caution">
    <text evidence="1">The sequence shown here is derived from an EMBL/GenBank/DDBJ whole genome shotgun (WGS) entry which is preliminary data.</text>
</comment>
<proteinExistence type="predicted"/>
<evidence type="ECO:0000313" key="1">
    <source>
        <dbReference type="EMBL" id="KAI8571363.1"/>
    </source>
</evidence>
<gene>
    <name evidence="1" type="ORF">RHMOL_Rhmol01G0114100</name>
</gene>
<dbReference type="Proteomes" id="UP001062846">
    <property type="component" value="Chromosome 1"/>
</dbReference>
<evidence type="ECO:0000313" key="2">
    <source>
        <dbReference type="Proteomes" id="UP001062846"/>
    </source>
</evidence>
<accession>A0ACC0Q300</accession>
<reference evidence="1" key="1">
    <citation type="submission" date="2022-02" db="EMBL/GenBank/DDBJ databases">
        <title>Plant Genome Project.</title>
        <authorList>
            <person name="Zhang R.-G."/>
        </authorList>
    </citation>
    <scope>NUCLEOTIDE SEQUENCE</scope>
    <source>
        <strain evidence="1">AT1</strain>
    </source>
</reference>
<name>A0ACC0Q300_RHOML</name>
<dbReference type="EMBL" id="CM046388">
    <property type="protein sequence ID" value="KAI8571363.1"/>
    <property type="molecule type" value="Genomic_DNA"/>
</dbReference>